<dbReference type="OrthoDB" id="596345at2"/>
<dbReference type="Gene3D" id="2.60.120.260">
    <property type="entry name" value="Galactose-binding domain-like"/>
    <property type="match status" value="1"/>
</dbReference>
<dbReference type="InterPro" id="IPR029052">
    <property type="entry name" value="Metallo-depent_PP-like"/>
</dbReference>
<dbReference type="InterPro" id="IPR004843">
    <property type="entry name" value="Calcineurin-like_PHP"/>
</dbReference>
<dbReference type="Pfam" id="PF16656">
    <property type="entry name" value="Pur_ac_phosph_N"/>
    <property type="match status" value="1"/>
</dbReference>
<dbReference type="PANTHER" id="PTHR22953">
    <property type="entry name" value="ACID PHOSPHATASE RELATED"/>
    <property type="match status" value="1"/>
</dbReference>
<proteinExistence type="predicted"/>
<dbReference type="SUPFAM" id="SSF49265">
    <property type="entry name" value="Fibronectin type III"/>
    <property type="match status" value="1"/>
</dbReference>
<dbReference type="InterPro" id="IPR015914">
    <property type="entry name" value="PAPs_N"/>
</dbReference>
<dbReference type="SUPFAM" id="SSF49363">
    <property type="entry name" value="Purple acid phosphatase, N-terminal domain"/>
    <property type="match status" value="1"/>
</dbReference>
<protein>
    <submittedName>
        <fullName evidence="4">Metallophosphoesterase family protein</fullName>
    </submittedName>
</protein>
<evidence type="ECO:0000313" key="5">
    <source>
        <dbReference type="Proteomes" id="UP000265926"/>
    </source>
</evidence>
<dbReference type="Gene3D" id="2.60.40.380">
    <property type="entry name" value="Purple acid phosphatase-like, N-terminal"/>
    <property type="match status" value="1"/>
</dbReference>
<gene>
    <name evidence="4" type="ORF">D1614_00535</name>
</gene>
<evidence type="ECO:0000313" key="4">
    <source>
        <dbReference type="EMBL" id="RIJ50460.1"/>
    </source>
</evidence>
<sequence length="793" mass="89271">MNPINNIVVGAFLLFFFTISTGNAQDITIQPYLQDVTPNSVNLLWETNQTNESVVEWGTSIELGNVSYGTSFSSNTSRLHQVQLENLAHYTRYYYRVKTGNAISDIFEFKTPPLAADEKPFRIVAMSDMQKDGDHPNKFKEIVEEGVLKYFKTKYGGKITDNLALIMLPGDLVSNGETFSQWKNDFFNPAEKLYSQVPVYPVLGNHENNSAYYFNYFKLPENGTESYKEHWWFKDYGNLRIIGLNSNGPYNGNVQLAWLQQTLNNTLTADSIDFVFAQMHHPYKSELWTPGESDFTGKVIEKLDDFAAQSGKPVVHLFGHTHGYSRGQSRDQKHLWVNVATASGAIDNWGEFPNRDYDEFSVSQDEYGFVVIDVTDGNDPKLVLRRISRGDQDQVIENQQTDVVTIRKNASLVNRPEGISPANQKLIPECVVLKADNFSSANTNSEHAQSHWQVSTSATDFSNPVGDSWKTFENWYNEVNTQEGDDLTDEPMAGLSENTNYWWRVRYRDKELNWSEWSEPLAFSTGESQSLPNLLKNPGAENGLDNWQTIQGVVEALAEGECDGTSPYNGQKYFIVGGLCNSSAVAKASQYVDVSSYSDSIATGNFKVNYGGYLSNYNGSDRPELKILFYDSNNQKISEGNTLTTLNSNWTLLSATTHIPQHTKTIKFELKGTRNAGNDNDSYFDDLFLTLGSAKVDCSVVTSVNNTIRPYIPELKVVPNPMVCQSYIQLPDSDYSGLKLSLVDVNGCKLSCRYRVEANRIIIERDSLVPGFYMFMVRDKQTIVGKGKIIISD</sequence>
<dbReference type="RefSeq" id="WP_119435930.1">
    <property type="nucleotide sequence ID" value="NZ_QWGR01000001.1"/>
</dbReference>
<evidence type="ECO:0000259" key="3">
    <source>
        <dbReference type="Pfam" id="PF16656"/>
    </source>
</evidence>
<comment type="caution">
    <text evidence="4">The sequence shown here is derived from an EMBL/GenBank/DDBJ whole genome shotgun (WGS) entry which is preliminary data.</text>
</comment>
<organism evidence="4 5">
    <name type="scientific">Maribellus luteus</name>
    <dbReference type="NCBI Taxonomy" id="2305463"/>
    <lineage>
        <taxon>Bacteria</taxon>
        <taxon>Pseudomonadati</taxon>
        <taxon>Bacteroidota</taxon>
        <taxon>Bacteroidia</taxon>
        <taxon>Marinilabiliales</taxon>
        <taxon>Prolixibacteraceae</taxon>
        <taxon>Maribellus</taxon>
    </lineage>
</organism>
<dbReference type="Gene3D" id="3.60.21.10">
    <property type="match status" value="1"/>
</dbReference>
<evidence type="ECO:0000256" key="1">
    <source>
        <dbReference type="ARBA" id="ARBA00022729"/>
    </source>
</evidence>
<dbReference type="EMBL" id="QWGR01000001">
    <property type="protein sequence ID" value="RIJ50460.1"/>
    <property type="molecule type" value="Genomic_DNA"/>
</dbReference>
<dbReference type="InterPro" id="IPR013783">
    <property type="entry name" value="Ig-like_fold"/>
</dbReference>
<dbReference type="Gene3D" id="2.60.40.10">
    <property type="entry name" value="Immunoglobulins"/>
    <property type="match status" value="1"/>
</dbReference>
<feature type="domain" description="Purple acid phosphatase N-terminal" evidence="3">
    <location>
        <begin position="33"/>
        <end position="111"/>
    </location>
</feature>
<evidence type="ECO:0000259" key="2">
    <source>
        <dbReference type="Pfam" id="PF00149"/>
    </source>
</evidence>
<dbReference type="InterPro" id="IPR036116">
    <property type="entry name" value="FN3_sf"/>
</dbReference>
<dbReference type="Proteomes" id="UP000265926">
    <property type="component" value="Unassembled WGS sequence"/>
</dbReference>
<keyword evidence="5" id="KW-1185">Reference proteome</keyword>
<dbReference type="SUPFAM" id="SSF56300">
    <property type="entry name" value="Metallo-dependent phosphatases"/>
    <property type="match status" value="1"/>
</dbReference>
<dbReference type="Pfam" id="PF00149">
    <property type="entry name" value="Metallophos"/>
    <property type="match status" value="1"/>
</dbReference>
<reference evidence="4 5" key="1">
    <citation type="submission" date="2018-08" db="EMBL/GenBank/DDBJ databases">
        <title>Pallidiluteibacterium maritimus gen. nov., sp. nov., isolated from coastal sediment.</title>
        <authorList>
            <person name="Zhou L.Y."/>
        </authorList>
    </citation>
    <scope>NUCLEOTIDE SEQUENCE [LARGE SCALE GENOMIC DNA]</scope>
    <source>
        <strain evidence="4 5">XSD2</strain>
    </source>
</reference>
<feature type="domain" description="Calcineurin-like phosphoesterase" evidence="2">
    <location>
        <begin position="121"/>
        <end position="324"/>
    </location>
</feature>
<dbReference type="InterPro" id="IPR039331">
    <property type="entry name" value="PAPs-like"/>
</dbReference>
<keyword evidence="1" id="KW-0732">Signal</keyword>
<dbReference type="InterPro" id="IPR008963">
    <property type="entry name" value="Purple_acid_Pase-like_N"/>
</dbReference>
<dbReference type="GO" id="GO:0003993">
    <property type="term" value="F:acid phosphatase activity"/>
    <property type="evidence" value="ECO:0007669"/>
    <property type="project" value="InterPro"/>
</dbReference>
<dbReference type="AlphaFoldDB" id="A0A399T1X3"/>
<dbReference type="PANTHER" id="PTHR22953:SF153">
    <property type="entry name" value="PURPLE ACID PHOSPHATASE"/>
    <property type="match status" value="1"/>
</dbReference>
<name>A0A399T1X3_9BACT</name>
<dbReference type="GO" id="GO:0046872">
    <property type="term" value="F:metal ion binding"/>
    <property type="evidence" value="ECO:0007669"/>
    <property type="project" value="InterPro"/>
</dbReference>
<accession>A0A399T1X3</accession>